<evidence type="ECO:0000313" key="2">
    <source>
        <dbReference type="WBParaSite" id="Smp_321750.1"/>
    </source>
</evidence>
<accession>A0A5K4F770</accession>
<dbReference type="Proteomes" id="UP000008854">
    <property type="component" value="Unassembled WGS sequence"/>
</dbReference>
<protein>
    <submittedName>
        <fullName evidence="2">Uncharacterized protein</fullName>
    </submittedName>
</protein>
<reference evidence="1" key="1">
    <citation type="journal article" date="2012" name="PLoS Negl. Trop. Dis.">
        <title>A systematically improved high quality genome and transcriptome of the human blood fluke Schistosoma mansoni.</title>
        <authorList>
            <person name="Protasio A.V."/>
            <person name="Tsai I.J."/>
            <person name="Babbage A."/>
            <person name="Nichol S."/>
            <person name="Hunt M."/>
            <person name="Aslett M.A."/>
            <person name="De Silva N."/>
            <person name="Velarde G.S."/>
            <person name="Anderson T.J."/>
            <person name="Clark R.C."/>
            <person name="Davidson C."/>
            <person name="Dillon G.P."/>
            <person name="Holroyd N.E."/>
            <person name="LoVerde P.T."/>
            <person name="Lloyd C."/>
            <person name="McQuillan J."/>
            <person name="Oliveira G."/>
            <person name="Otto T.D."/>
            <person name="Parker-Manuel S.J."/>
            <person name="Quail M.A."/>
            <person name="Wilson R.A."/>
            <person name="Zerlotini A."/>
            <person name="Dunne D.W."/>
            <person name="Berriman M."/>
        </authorList>
    </citation>
    <scope>NUCLEOTIDE SEQUENCE [LARGE SCALE GENOMIC DNA]</scope>
    <source>
        <strain evidence="1">Puerto Rican</strain>
    </source>
</reference>
<dbReference type="InParanoid" id="A0A5K4F770"/>
<reference evidence="2" key="2">
    <citation type="submission" date="2019-11" db="UniProtKB">
        <authorList>
            <consortium name="WormBaseParasite"/>
        </authorList>
    </citation>
    <scope>IDENTIFICATION</scope>
    <source>
        <strain evidence="2">Puerto Rican</strain>
    </source>
</reference>
<keyword evidence="1" id="KW-1185">Reference proteome</keyword>
<dbReference type="WBParaSite" id="Smp_321750.1">
    <property type="protein sequence ID" value="Smp_321750.1"/>
    <property type="gene ID" value="Smp_321750"/>
</dbReference>
<evidence type="ECO:0000313" key="1">
    <source>
        <dbReference type="Proteomes" id="UP000008854"/>
    </source>
</evidence>
<proteinExistence type="predicted"/>
<dbReference type="AlphaFoldDB" id="A0A5K4F770"/>
<name>A0A5K4F770_SCHMA</name>
<organism evidence="1 2">
    <name type="scientific">Schistosoma mansoni</name>
    <name type="common">Blood fluke</name>
    <dbReference type="NCBI Taxonomy" id="6183"/>
    <lineage>
        <taxon>Eukaryota</taxon>
        <taxon>Metazoa</taxon>
        <taxon>Spiralia</taxon>
        <taxon>Lophotrochozoa</taxon>
        <taxon>Platyhelminthes</taxon>
        <taxon>Trematoda</taxon>
        <taxon>Digenea</taxon>
        <taxon>Strigeidida</taxon>
        <taxon>Schistosomatoidea</taxon>
        <taxon>Schistosomatidae</taxon>
        <taxon>Schistosoma</taxon>
    </lineage>
</organism>
<sequence length="111" mass="13406">MFYFLTHIHCEFPSQSHHKHHQRIHQFHCRRYHHICPNENHQCRHHHHHVRNLDDHQLTHIHCGGHVHISKTYVNTSNSELLYIYSSFILPINIPYDVTYFAVYSSIPPDV</sequence>